<reference evidence="1" key="1">
    <citation type="submission" date="2019-04" db="EMBL/GenBank/DDBJ databases">
        <title>Evolution of Biomass-Degrading Anaerobic Consortia Revealed by Metagenomics.</title>
        <authorList>
            <person name="Peng X."/>
        </authorList>
    </citation>
    <scope>NUCLEOTIDE SEQUENCE</scope>
    <source>
        <strain evidence="1">SIG551</strain>
    </source>
</reference>
<gene>
    <name evidence="1" type="ORF">E7512_08890</name>
</gene>
<dbReference type="AlphaFoldDB" id="A0A928KX58"/>
<proteinExistence type="predicted"/>
<evidence type="ECO:0000313" key="2">
    <source>
        <dbReference type="Proteomes" id="UP000754750"/>
    </source>
</evidence>
<sequence length="83" mass="9016">MLAILHDGQPAAEATDKLINRSPVGQVIRAMLRMSFSMPNTGETNRAFSNFSSAKACMENHAPMLVARRAIGPHPCRAYNSMG</sequence>
<accession>A0A928KX58</accession>
<dbReference type="RefSeq" id="WP_326840467.1">
    <property type="nucleotide sequence ID" value="NZ_SVNY01000004.1"/>
</dbReference>
<dbReference type="Proteomes" id="UP000754750">
    <property type="component" value="Unassembled WGS sequence"/>
</dbReference>
<organism evidence="1 2">
    <name type="scientific">Faecalispora sporosphaeroides</name>
    <dbReference type="NCBI Taxonomy" id="1549"/>
    <lineage>
        <taxon>Bacteria</taxon>
        <taxon>Bacillati</taxon>
        <taxon>Bacillota</taxon>
        <taxon>Clostridia</taxon>
        <taxon>Eubacteriales</taxon>
        <taxon>Oscillospiraceae</taxon>
        <taxon>Faecalispora</taxon>
    </lineage>
</organism>
<evidence type="ECO:0000313" key="1">
    <source>
        <dbReference type="EMBL" id="MBE6833680.1"/>
    </source>
</evidence>
<comment type="caution">
    <text evidence="1">The sequence shown here is derived from an EMBL/GenBank/DDBJ whole genome shotgun (WGS) entry which is preliminary data.</text>
</comment>
<dbReference type="EMBL" id="SVNY01000004">
    <property type="protein sequence ID" value="MBE6833680.1"/>
    <property type="molecule type" value="Genomic_DNA"/>
</dbReference>
<name>A0A928KX58_9FIRM</name>
<protein>
    <submittedName>
        <fullName evidence="1">Uncharacterized protein</fullName>
    </submittedName>
</protein>